<dbReference type="GO" id="GO:0005737">
    <property type="term" value="C:cytoplasm"/>
    <property type="evidence" value="ECO:0007669"/>
    <property type="project" value="TreeGrafter"/>
</dbReference>
<protein>
    <submittedName>
        <fullName evidence="3">Deoxyhypusine synthase</fullName>
    </submittedName>
</protein>
<dbReference type="Proteomes" id="UP000230273">
    <property type="component" value="Unassembled WGS sequence"/>
</dbReference>
<evidence type="ECO:0000256" key="2">
    <source>
        <dbReference type="ARBA" id="ARBA00022679"/>
    </source>
</evidence>
<dbReference type="InterPro" id="IPR029035">
    <property type="entry name" value="DHS-like_NAD/FAD-binding_dom"/>
</dbReference>
<comment type="caution">
    <text evidence="3">The sequence shown here is derived from an EMBL/GenBank/DDBJ whole genome shotgun (WGS) entry which is preliminary data.</text>
</comment>
<dbReference type="NCBIfam" id="NF001980">
    <property type="entry name" value="PRK00770.1"/>
    <property type="match status" value="1"/>
</dbReference>
<dbReference type="InterPro" id="IPR002773">
    <property type="entry name" value="Deoxyhypusine_synthase"/>
</dbReference>
<accession>A0A2G9YX03</accession>
<comment type="similarity">
    <text evidence="1">Belongs to the deoxyhypusine synthase family.</text>
</comment>
<name>A0A2G9YX03_9BACT</name>
<proteinExistence type="inferred from homology"/>
<dbReference type="InterPro" id="IPR036982">
    <property type="entry name" value="Deoxyhypusine_synthase_sf"/>
</dbReference>
<dbReference type="PANTHER" id="PTHR11703:SF2">
    <property type="entry name" value="DEOXYHYPUSINE SYNTHASE-LIKE PROTEIN"/>
    <property type="match status" value="1"/>
</dbReference>
<evidence type="ECO:0000313" key="3">
    <source>
        <dbReference type="EMBL" id="PIP23767.1"/>
    </source>
</evidence>
<dbReference type="SUPFAM" id="SSF52467">
    <property type="entry name" value="DHS-like NAD/FAD-binding domain"/>
    <property type="match status" value="1"/>
</dbReference>
<reference evidence="3 4" key="1">
    <citation type="submission" date="2017-09" db="EMBL/GenBank/DDBJ databases">
        <title>Depth-based differentiation of microbial function through sediment-hosted aquifers and enrichment of novel symbionts in the deep terrestrial subsurface.</title>
        <authorList>
            <person name="Probst A.J."/>
            <person name="Ladd B."/>
            <person name="Jarett J.K."/>
            <person name="Geller-Mcgrath D.E."/>
            <person name="Sieber C.M."/>
            <person name="Emerson J.B."/>
            <person name="Anantharaman K."/>
            <person name="Thomas B.C."/>
            <person name="Malmstrom R."/>
            <person name="Stieglmeier M."/>
            <person name="Klingl A."/>
            <person name="Woyke T."/>
            <person name="Ryan C.M."/>
            <person name="Banfield J.F."/>
        </authorList>
    </citation>
    <scope>NUCLEOTIDE SEQUENCE [LARGE SCALE GENOMIC DNA]</scope>
    <source>
        <strain evidence="3">CG23_combo_of_CG06-09_8_20_14_all_38_19</strain>
    </source>
</reference>
<dbReference type="EMBL" id="PCRP01000023">
    <property type="protein sequence ID" value="PIP23767.1"/>
    <property type="molecule type" value="Genomic_DNA"/>
</dbReference>
<keyword evidence="2" id="KW-0808">Transferase</keyword>
<dbReference type="Pfam" id="PF01916">
    <property type="entry name" value="DS"/>
    <property type="match status" value="1"/>
</dbReference>
<dbReference type="Gene3D" id="3.40.910.10">
    <property type="entry name" value="Deoxyhypusine synthase"/>
    <property type="match status" value="1"/>
</dbReference>
<gene>
    <name evidence="3" type="ORF">COX36_01485</name>
</gene>
<sequence>MDNNNPFLSGKKINPKKLEKELKVTDLVDNYFQAYNSARLNEACRLLAEKMLDPQKDVTIGITLAGALTPAGMSGMVASMMERGFIDFIIATGANLYHDTHFALNFPLHKGTWQIDDTDLYKHGVVRIYDIFLTTDTLLNTDKFTQKILLDEKAPRGAISSSEFHHYIGQRLLQEAPNPEVSILAQAAKYNIPVYTSSPGDSTYGMDLASFNKPLNKEFTREGEIDLHINPNLDVIETAAIVMGAKQNGAILLGGGSPKNFYMQTQPFLWECLGVEKGGHDYFIQITMDSPQWGGLSGATPQEAVSWGKINPDELKNTVVVYADVTLAVPILFAYAIEKAQTREKKNLYLKRKELVYNLEKEGAKKPVTWMAEDLYKKHQEQ</sequence>
<organism evidence="3 4">
    <name type="scientific">Candidatus Nealsonbacteria bacterium CG23_combo_of_CG06-09_8_20_14_all_38_19</name>
    <dbReference type="NCBI Taxonomy" id="1974721"/>
    <lineage>
        <taxon>Bacteria</taxon>
        <taxon>Candidatus Nealsoniibacteriota</taxon>
    </lineage>
</organism>
<dbReference type="PANTHER" id="PTHR11703">
    <property type="entry name" value="DEOXYHYPUSINE SYNTHASE"/>
    <property type="match status" value="1"/>
</dbReference>
<dbReference type="AlphaFoldDB" id="A0A2G9YX03"/>
<dbReference type="GO" id="GO:0034038">
    <property type="term" value="F:deoxyhypusine synthase activity"/>
    <property type="evidence" value="ECO:0007669"/>
    <property type="project" value="TreeGrafter"/>
</dbReference>
<evidence type="ECO:0000313" key="4">
    <source>
        <dbReference type="Proteomes" id="UP000230273"/>
    </source>
</evidence>
<evidence type="ECO:0000256" key="1">
    <source>
        <dbReference type="ARBA" id="ARBA00009892"/>
    </source>
</evidence>